<dbReference type="EMBL" id="KR029599">
    <property type="protein sequence ID" value="AKH47882.1"/>
    <property type="molecule type" value="Genomic_DNA"/>
</dbReference>
<accession>A0A0F7L8Z7</accession>
<sequence length="49" mass="5637">MNYLERKTCFLNSMRNRGKTIKTSFLISSRNMSFITNGLTPAPLRKRAA</sequence>
<reference evidence="1" key="2">
    <citation type="submission" date="2015-03" db="EMBL/GenBank/DDBJ databases">
        <authorList>
            <person name="Chow C.-E.T."/>
            <person name="Winget D.M."/>
            <person name="White R.A.III."/>
            <person name="Hallam S.J."/>
            <person name="Suttle C.A."/>
        </authorList>
    </citation>
    <scope>NUCLEOTIDE SEQUENCE</scope>
    <source>
        <strain evidence="1">Oxic1_4</strain>
    </source>
</reference>
<evidence type="ECO:0000313" key="1">
    <source>
        <dbReference type="EMBL" id="AKH47882.1"/>
    </source>
</evidence>
<proteinExistence type="predicted"/>
<name>A0A0F7L8Z7_9VIRU</name>
<protein>
    <submittedName>
        <fullName evidence="1">Uncharacterized protein</fullName>
    </submittedName>
</protein>
<organism evidence="1">
    <name type="scientific">uncultured marine virus</name>
    <dbReference type="NCBI Taxonomy" id="186617"/>
    <lineage>
        <taxon>Viruses</taxon>
        <taxon>environmental samples</taxon>
    </lineage>
</organism>
<reference evidence="1" key="1">
    <citation type="journal article" date="2015" name="Front. Microbiol.">
        <title>Combining genomic sequencing methods to explore viral diversity and reveal potential virus-host interactions.</title>
        <authorList>
            <person name="Chow C.E."/>
            <person name="Winget D.M."/>
            <person name="White R.A.III."/>
            <person name="Hallam S.J."/>
            <person name="Suttle C.A."/>
        </authorList>
    </citation>
    <scope>NUCLEOTIDE SEQUENCE</scope>
    <source>
        <strain evidence="1">Oxic1_4</strain>
    </source>
</reference>